<proteinExistence type="inferred from homology"/>
<sequence>MALENGGAEALGAELVNDLQLSATALRLGRGRILLDVTDAEISMTTSMNATRQAGTVPFHRLVPKLARGPLDALSAIANETGGQVVRLDFGPFRPYLVTYPDHVQQVLRGNYSNYAREGGIWRPVRRVFGTTIMGQGSAWETSRKILQPIFTSRFVASLGDGLAKTIEEGVGKLDGAAGSGRPIDTAEEMSRIVNMAVIRVLFGDKISHRDGERLCAALDSAARLMTLRLLVPFVPFLVPMPGDKAVADAIRLTDEVVRPLILKARAEPDEGVDVISALSRARASGPEEDENMRHDIIGIYAGATETTAMTLTWLWPVLNNHPEVYARLIDEVDRVVGAGPVQATHLPELRYTKMVLQELLRLYPTAWLWSRRAVESTELGGVRIKAGSQVLVSPYATHRLEEFWSRPLDFDPERFSPDAPGRRHRYSYYPFSGGPHQCLGQHLFYLKAPLIIAAVLRRFRPVSRLAGSPTPFPALTLRPKQKIELELVRRSSASAR</sequence>
<reference evidence="5" key="1">
    <citation type="journal article" date="2019" name="Int. J. Syst. Evol. Microbiol.">
        <title>The Global Catalogue of Microorganisms (GCM) 10K type strain sequencing project: providing services to taxonomists for standard genome sequencing and annotation.</title>
        <authorList>
            <consortium name="The Broad Institute Genomics Platform"/>
            <consortium name="The Broad Institute Genome Sequencing Center for Infectious Disease"/>
            <person name="Wu L."/>
            <person name="Ma J."/>
        </authorList>
    </citation>
    <scope>NUCLEOTIDE SEQUENCE [LARGE SCALE GENOMIC DNA]</scope>
    <source>
        <strain evidence="5">JCM 6242</strain>
    </source>
</reference>
<dbReference type="Gene3D" id="1.10.630.10">
    <property type="entry name" value="Cytochrome P450"/>
    <property type="match status" value="1"/>
</dbReference>
<evidence type="ECO:0000313" key="5">
    <source>
        <dbReference type="Proteomes" id="UP001500831"/>
    </source>
</evidence>
<keyword evidence="3" id="KW-0408">Iron</keyword>
<dbReference type="SUPFAM" id="SSF48264">
    <property type="entry name" value="Cytochrome P450"/>
    <property type="match status" value="1"/>
</dbReference>
<evidence type="ECO:0000256" key="1">
    <source>
        <dbReference type="ARBA" id="ARBA00001971"/>
    </source>
</evidence>
<accession>A0ABP6IC65</accession>
<comment type="similarity">
    <text evidence="2 3">Belongs to the cytochrome P450 family.</text>
</comment>
<keyword evidence="3" id="KW-0479">Metal-binding</keyword>
<keyword evidence="3" id="KW-0560">Oxidoreductase</keyword>
<gene>
    <name evidence="4" type="ORF">GCM10010517_27810</name>
</gene>
<dbReference type="RefSeq" id="WP_344971449.1">
    <property type="nucleotide sequence ID" value="NZ_BAAAVI010000017.1"/>
</dbReference>
<comment type="caution">
    <text evidence="4">The sequence shown here is derived from an EMBL/GenBank/DDBJ whole genome shotgun (WGS) entry which is preliminary data.</text>
</comment>
<dbReference type="PANTHER" id="PTHR24305:SF166">
    <property type="entry name" value="CYTOCHROME P450 12A4, MITOCHONDRIAL-RELATED"/>
    <property type="match status" value="1"/>
</dbReference>
<comment type="cofactor">
    <cofactor evidence="1">
        <name>heme</name>
        <dbReference type="ChEBI" id="CHEBI:30413"/>
    </cofactor>
</comment>
<evidence type="ECO:0000256" key="3">
    <source>
        <dbReference type="RuleBase" id="RU000461"/>
    </source>
</evidence>
<evidence type="ECO:0000256" key="2">
    <source>
        <dbReference type="ARBA" id="ARBA00010617"/>
    </source>
</evidence>
<dbReference type="PANTHER" id="PTHR24305">
    <property type="entry name" value="CYTOCHROME P450"/>
    <property type="match status" value="1"/>
</dbReference>
<dbReference type="InterPro" id="IPR017972">
    <property type="entry name" value="Cyt_P450_CS"/>
</dbReference>
<dbReference type="Pfam" id="PF00067">
    <property type="entry name" value="p450"/>
    <property type="match status" value="1"/>
</dbReference>
<dbReference type="InterPro" id="IPR002401">
    <property type="entry name" value="Cyt_P450_E_grp-I"/>
</dbReference>
<dbReference type="InterPro" id="IPR050121">
    <property type="entry name" value="Cytochrome_P450_monoxygenase"/>
</dbReference>
<keyword evidence="5" id="KW-1185">Reference proteome</keyword>
<evidence type="ECO:0000313" key="4">
    <source>
        <dbReference type="EMBL" id="GAA2868130.1"/>
    </source>
</evidence>
<dbReference type="Proteomes" id="UP001500831">
    <property type="component" value="Unassembled WGS sequence"/>
</dbReference>
<organism evidence="4 5">
    <name type="scientific">Streptosporangium fragile</name>
    <dbReference type="NCBI Taxonomy" id="46186"/>
    <lineage>
        <taxon>Bacteria</taxon>
        <taxon>Bacillati</taxon>
        <taxon>Actinomycetota</taxon>
        <taxon>Actinomycetes</taxon>
        <taxon>Streptosporangiales</taxon>
        <taxon>Streptosporangiaceae</taxon>
        <taxon>Streptosporangium</taxon>
    </lineage>
</organism>
<name>A0ABP6IC65_9ACTN</name>
<dbReference type="PRINTS" id="PR00463">
    <property type="entry name" value="EP450I"/>
</dbReference>
<keyword evidence="3" id="KW-0349">Heme</keyword>
<dbReference type="InterPro" id="IPR001128">
    <property type="entry name" value="Cyt_P450"/>
</dbReference>
<protein>
    <submittedName>
        <fullName evidence="4">Cytochrome P450</fullName>
    </submittedName>
</protein>
<dbReference type="PROSITE" id="PS00086">
    <property type="entry name" value="CYTOCHROME_P450"/>
    <property type="match status" value="1"/>
</dbReference>
<dbReference type="InterPro" id="IPR036396">
    <property type="entry name" value="Cyt_P450_sf"/>
</dbReference>
<dbReference type="PRINTS" id="PR00385">
    <property type="entry name" value="P450"/>
</dbReference>
<keyword evidence="3" id="KW-0503">Monooxygenase</keyword>
<dbReference type="EMBL" id="BAAAVI010000017">
    <property type="protein sequence ID" value="GAA2868130.1"/>
    <property type="molecule type" value="Genomic_DNA"/>
</dbReference>